<gene>
    <name evidence="3" type="ORF">BU24DRAFT_141578</name>
</gene>
<protein>
    <recommendedName>
        <fullName evidence="2">A-kinase anchor protein 7-like phosphoesterase domain-containing protein</fullName>
    </recommendedName>
</protein>
<dbReference type="GeneID" id="54278533"/>
<proteinExistence type="predicted"/>
<evidence type="ECO:0000259" key="2">
    <source>
        <dbReference type="Pfam" id="PF10469"/>
    </source>
</evidence>
<dbReference type="Proteomes" id="UP000799778">
    <property type="component" value="Unassembled WGS sequence"/>
</dbReference>
<dbReference type="GO" id="GO:0006355">
    <property type="term" value="P:regulation of DNA-templated transcription"/>
    <property type="evidence" value="ECO:0007669"/>
    <property type="project" value="TreeGrafter"/>
</dbReference>
<organism evidence="3 4">
    <name type="scientific">Aaosphaeria arxii CBS 175.79</name>
    <dbReference type="NCBI Taxonomy" id="1450172"/>
    <lineage>
        <taxon>Eukaryota</taxon>
        <taxon>Fungi</taxon>
        <taxon>Dikarya</taxon>
        <taxon>Ascomycota</taxon>
        <taxon>Pezizomycotina</taxon>
        <taxon>Dothideomycetes</taxon>
        <taxon>Pleosporomycetidae</taxon>
        <taxon>Pleosporales</taxon>
        <taxon>Pleosporales incertae sedis</taxon>
        <taxon>Aaosphaeria</taxon>
    </lineage>
</organism>
<evidence type="ECO:0000313" key="4">
    <source>
        <dbReference type="Proteomes" id="UP000799778"/>
    </source>
</evidence>
<dbReference type="EMBL" id="ML978068">
    <property type="protein sequence ID" value="KAF2016982.1"/>
    <property type="molecule type" value="Genomic_DNA"/>
</dbReference>
<reference evidence="3" key="1">
    <citation type="journal article" date="2020" name="Stud. Mycol.">
        <title>101 Dothideomycetes genomes: a test case for predicting lifestyles and emergence of pathogens.</title>
        <authorList>
            <person name="Haridas S."/>
            <person name="Albert R."/>
            <person name="Binder M."/>
            <person name="Bloem J."/>
            <person name="Labutti K."/>
            <person name="Salamov A."/>
            <person name="Andreopoulos B."/>
            <person name="Baker S."/>
            <person name="Barry K."/>
            <person name="Bills G."/>
            <person name="Bluhm B."/>
            <person name="Cannon C."/>
            <person name="Castanera R."/>
            <person name="Culley D."/>
            <person name="Daum C."/>
            <person name="Ezra D."/>
            <person name="Gonzalez J."/>
            <person name="Henrissat B."/>
            <person name="Kuo A."/>
            <person name="Liang C."/>
            <person name="Lipzen A."/>
            <person name="Lutzoni F."/>
            <person name="Magnuson J."/>
            <person name="Mondo S."/>
            <person name="Nolan M."/>
            <person name="Ohm R."/>
            <person name="Pangilinan J."/>
            <person name="Park H.-J."/>
            <person name="Ramirez L."/>
            <person name="Alfaro M."/>
            <person name="Sun H."/>
            <person name="Tritt A."/>
            <person name="Yoshinaga Y."/>
            <person name="Zwiers L.-H."/>
            <person name="Turgeon B."/>
            <person name="Goodwin S."/>
            <person name="Spatafora J."/>
            <person name="Crous P."/>
            <person name="Grigoriev I."/>
        </authorList>
    </citation>
    <scope>NUCLEOTIDE SEQUENCE</scope>
    <source>
        <strain evidence="3">CBS 175.79</strain>
    </source>
</reference>
<keyword evidence="4" id="KW-1185">Reference proteome</keyword>
<name>A0A6A5XUT7_9PLEO</name>
<dbReference type="Pfam" id="PF10469">
    <property type="entry name" value="AKAP7_NLS"/>
    <property type="match status" value="1"/>
</dbReference>
<dbReference type="PANTHER" id="PTHR13360">
    <property type="entry name" value="ACTIVATING SIGNAL COINTEGRATOR 1 COMPLEX SUBUNIT 1"/>
    <property type="match status" value="1"/>
</dbReference>
<dbReference type="Gene3D" id="3.90.1140.10">
    <property type="entry name" value="Cyclic phosphodiesterase"/>
    <property type="match status" value="1"/>
</dbReference>
<dbReference type="InterPro" id="IPR009210">
    <property type="entry name" value="ASCC1"/>
</dbReference>
<sequence>MRGVTSLLPIVRRSGFSKLFQGQPHLPVNTFKRHGSRALNTTPPTRSPSSNSVKVFRFSPPSKPQTQPKPEAEAMGKRKSKNQEYNTFLDDERPAPQQPPQPQQQFQPQEQKGKGEKLTHFLSLPLTLPSASIIPQLQSALATIKNDVDPGSSPNARFPALFPADAVRPAGTLHLTLGVMALSSPADLTSLETFVKELDVRGLLPAPGLPDPTTEAQGTPAVEGVELDLRGLHAMRDVERTSVLYASPHPTNIPAQAFEAFATGLRDAFTGAGFVRDEGRGLKLHGTVVNTIYCRSKAAPGGGGRGGGRGRRGGPVKFDARGIVEAYSDGEGFVWAKGVRVDRVQVCEMGARTLEDGSQGYAVVFEKSFI</sequence>
<dbReference type="AlphaFoldDB" id="A0A6A5XUT7"/>
<feature type="compositionally biased region" description="Low complexity" evidence="1">
    <location>
        <begin position="41"/>
        <end position="50"/>
    </location>
</feature>
<feature type="domain" description="A-kinase anchor protein 7-like phosphoesterase" evidence="2">
    <location>
        <begin position="119"/>
        <end position="353"/>
    </location>
</feature>
<dbReference type="GO" id="GO:0005634">
    <property type="term" value="C:nucleus"/>
    <property type="evidence" value="ECO:0007669"/>
    <property type="project" value="TreeGrafter"/>
</dbReference>
<dbReference type="GO" id="GO:0006307">
    <property type="term" value="P:DNA alkylation repair"/>
    <property type="evidence" value="ECO:0007669"/>
    <property type="project" value="InterPro"/>
</dbReference>
<evidence type="ECO:0000256" key="1">
    <source>
        <dbReference type="SAM" id="MobiDB-lite"/>
    </source>
</evidence>
<dbReference type="OrthoDB" id="277832at2759"/>
<accession>A0A6A5XUT7</accession>
<dbReference type="PANTHER" id="PTHR13360:SF1">
    <property type="entry name" value="ACTIVATING SIGNAL COINTEGRATOR 1 COMPLEX SUBUNIT 1"/>
    <property type="match status" value="1"/>
</dbReference>
<dbReference type="RefSeq" id="XP_033385321.1">
    <property type="nucleotide sequence ID" value="XM_033521136.1"/>
</dbReference>
<feature type="region of interest" description="Disordered" evidence="1">
    <location>
        <begin position="27"/>
        <end position="117"/>
    </location>
</feature>
<dbReference type="InterPro" id="IPR019510">
    <property type="entry name" value="AKAP7-like_phosphoesterase"/>
</dbReference>
<evidence type="ECO:0000313" key="3">
    <source>
        <dbReference type="EMBL" id="KAF2016982.1"/>
    </source>
</evidence>